<name>A0A0N0BN53_9EURY</name>
<protein>
    <recommendedName>
        <fullName evidence="1">4Fe-4S ferredoxin iron-sulfur binding domain-containing protein</fullName>
    </recommendedName>
</protein>
<keyword evidence="4" id="KW-1185">Reference proteome</keyword>
<feature type="domain" description="4Fe-4S ferredoxin iron-sulfur binding" evidence="1">
    <location>
        <begin position="11"/>
        <end position="73"/>
    </location>
</feature>
<dbReference type="STRING" id="1705562.AMS69_17080"/>
<dbReference type="InterPro" id="IPR031604">
    <property type="entry name" value="Ferredoxin_N"/>
</dbReference>
<dbReference type="Proteomes" id="UP000037729">
    <property type="component" value="Unassembled WGS sequence"/>
</dbReference>
<evidence type="ECO:0000313" key="3">
    <source>
        <dbReference type="EMBL" id="NLV06325.1"/>
    </source>
</evidence>
<dbReference type="PATRIC" id="fig|1705562.3.peg.3812"/>
<organism evidence="2 4">
    <name type="scientific">Haloarcula rubripromontorii</name>
    <dbReference type="NCBI Taxonomy" id="1705562"/>
    <lineage>
        <taxon>Archaea</taxon>
        <taxon>Methanobacteriati</taxon>
        <taxon>Methanobacteriota</taxon>
        <taxon>Stenosarchaea group</taxon>
        <taxon>Halobacteria</taxon>
        <taxon>Halobacteriales</taxon>
        <taxon>Haloarculaceae</taxon>
        <taxon>Haloarcula</taxon>
    </lineage>
</organism>
<dbReference type="Pfam" id="PF16947">
    <property type="entry name" value="Ferredoxin_N"/>
    <property type="match status" value="1"/>
</dbReference>
<dbReference type="EMBL" id="WOWB01000001">
    <property type="protein sequence ID" value="NLV06325.1"/>
    <property type="molecule type" value="Genomic_DNA"/>
</dbReference>
<evidence type="ECO:0000313" key="4">
    <source>
        <dbReference type="Proteomes" id="UP000037729"/>
    </source>
</evidence>
<dbReference type="RefSeq" id="WP_053969261.1">
    <property type="nucleotide sequence ID" value="NZ_JAWJXX010000005.1"/>
</dbReference>
<evidence type="ECO:0000259" key="1">
    <source>
        <dbReference type="Pfam" id="PF16947"/>
    </source>
</evidence>
<dbReference type="AlphaFoldDB" id="A0A0N0BN53"/>
<reference evidence="2 4" key="1">
    <citation type="submission" date="2015-08" db="EMBL/GenBank/DDBJ databases">
        <title>Genomes of Isolates from Cabo Rojo, PR.</title>
        <authorList>
            <person name="Sanchez-Nieves R.L."/>
            <person name="Montalvo-Rodriguez R."/>
        </authorList>
    </citation>
    <scope>NUCLEOTIDE SEQUENCE [LARGE SCALE GENOMIC DNA]</scope>
    <source>
        <strain evidence="2 4">SL3</strain>
    </source>
</reference>
<dbReference type="EMBL" id="LIUF01000006">
    <property type="protein sequence ID" value="KOX91823.1"/>
    <property type="molecule type" value="Genomic_DNA"/>
</dbReference>
<sequence length="80" mass="9199">MNNPQQPRLTPIDEWEDEATAMLDGVEYDTELGLRMARDAIRVSNGELSDAEFHEKYHDEVLAEFGEDERPTKPEGFDDD</sequence>
<evidence type="ECO:0000313" key="2">
    <source>
        <dbReference type="EMBL" id="KOX91823.1"/>
    </source>
</evidence>
<accession>A0A0N0BN53</accession>
<dbReference type="Proteomes" id="UP000610611">
    <property type="component" value="Unassembled WGS sequence"/>
</dbReference>
<reference evidence="3" key="2">
    <citation type="submission" date="2019-12" db="EMBL/GenBank/DDBJ databases">
        <title>The whole-genome sequencing of Haloarcula japonica strain pws8.</title>
        <authorList>
            <person name="Verma D.K."/>
            <person name="Gopal K."/>
            <person name="Prasad E.S."/>
        </authorList>
    </citation>
    <scope>NUCLEOTIDE SEQUENCE</scope>
    <source>
        <strain evidence="3">Pws8</strain>
    </source>
</reference>
<dbReference type="OrthoDB" id="2837at2157"/>
<comment type="caution">
    <text evidence="2">The sequence shown here is derived from an EMBL/GenBank/DDBJ whole genome shotgun (WGS) entry which is preliminary data.</text>
</comment>
<gene>
    <name evidence="2" type="ORF">AMS69_17080</name>
    <name evidence="3" type="ORF">GOC83_09315</name>
</gene>
<proteinExistence type="predicted"/>